<evidence type="ECO:0000313" key="3">
    <source>
        <dbReference type="Proteomes" id="UP000701341"/>
    </source>
</evidence>
<gene>
    <name evidence="2" type="ORF">PCG10_004980</name>
</gene>
<comment type="caution">
    <text evidence="2">The sequence shown here is derived from an EMBL/GenBank/DDBJ whole genome shotgun (WGS) entry which is preliminary data.</text>
</comment>
<dbReference type="OrthoDB" id="5394049at2759"/>
<dbReference type="Proteomes" id="UP000701341">
    <property type="component" value="Unassembled WGS sequence"/>
</dbReference>
<accession>A0A9P5GS56</accession>
<proteinExistence type="predicted"/>
<feature type="signal peptide" evidence="1">
    <location>
        <begin position="1"/>
        <end position="21"/>
    </location>
</feature>
<keyword evidence="3" id="KW-1185">Reference proteome</keyword>
<sequence>MFIKPALQALLALSIAVGAVADQEVVNSPASGPLSINYGKCYKIQTEQRTWMANRGDGYQRWDYLLKKADIYKVCQHKVDGSCEYDAVRPVQGGEDYFLWAFNAYNGQGANLLAVWNWFFPSYDGYRDYIFHFQGEAECGHGTNPCAIRTGGHNEKTAKGLTGVDFPARATDGSTVLLWYHEVDCPE</sequence>
<keyword evidence="1" id="KW-0732">Signal</keyword>
<protein>
    <submittedName>
        <fullName evidence="2">Uncharacterized protein</fullName>
    </submittedName>
</protein>
<dbReference type="EMBL" id="JAAOZQ010000003">
    <property type="protein sequence ID" value="KAF7530005.1"/>
    <property type="molecule type" value="Genomic_DNA"/>
</dbReference>
<feature type="chain" id="PRO_5040474048" evidence="1">
    <location>
        <begin position="22"/>
        <end position="187"/>
    </location>
</feature>
<name>A0A9P5GS56_PENCR</name>
<organism evidence="2 3">
    <name type="scientific">Penicillium crustosum</name>
    <name type="common">Blue mold fungus</name>
    <dbReference type="NCBI Taxonomy" id="36656"/>
    <lineage>
        <taxon>Eukaryota</taxon>
        <taxon>Fungi</taxon>
        <taxon>Dikarya</taxon>
        <taxon>Ascomycota</taxon>
        <taxon>Pezizomycotina</taxon>
        <taxon>Eurotiomycetes</taxon>
        <taxon>Eurotiomycetidae</taxon>
        <taxon>Eurotiales</taxon>
        <taxon>Aspergillaceae</taxon>
        <taxon>Penicillium</taxon>
    </lineage>
</organism>
<reference evidence="2" key="1">
    <citation type="submission" date="2020-02" db="EMBL/GenBank/DDBJ databases">
        <authorList>
            <person name="Lichtner F.J."/>
        </authorList>
    </citation>
    <scope>NUCLEOTIDE SEQUENCE</scope>
    <source>
        <strain evidence="2">G10</strain>
    </source>
</reference>
<evidence type="ECO:0000256" key="1">
    <source>
        <dbReference type="SAM" id="SignalP"/>
    </source>
</evidence>
<dbReference type="AlphaFoldDB" id="A0A9P5GS56"/>
<evidence type="ECO:0000313" key="2">
    <source>
        <dbReference type="EMBL" id="KAF7530005.1"/>
    </source>
</evidence>